<accession>A0ABR7EER4</accession>
<gene>
    <name evidence="1" type="ORF">H8S18_07965</name>
</gene>
<dbReference type="EMBL" id="JACOON010000004">
    <property type="protein sequence ID" value="MBC5648269.1"/>
    <property type="molecule type" value="Genomic_DNA"/>
</dbReference>
<evidence type="ECO:0000313" key="2">
    <source>
        <dbReference type="Proteomes" id="UP000606889"/>
    </source>
</evidence>
<reference evidence="1 2" key="1">
    <citation type="submission" date="2020-08" db="EMBL/GenBank/DDBJ databases">
        <title>Genome public.</title>
        <authorList>
            <person name="Liu C."/>
            <person name="Sun Q."/>
        </authorList>
    </citation>
    <scope>NUCLEOTIDE SEQUENCE [LARGE SCALE GENOMIC DNA]</scope>
    <source>
        <strain evidence="1 2">NSJ-35</strain>
    </source>
</reference>
<name>A0ABR7EER4_9FIRM</name>
<evidence type="ECO:0000313" key="1">
    <source>
        <dbReference type="EMBL" id="MBC5648269.1"/>
    </source>
</evidence>
<evidence type="ECO:0008006" key="3">
    <source>
        <dbReference type="Google" id="ProtNLM"/>
    </source>
</evidence>
<dbReference type="RefSeq" id="WP_186857783.1">
    <property type="nucleotide sequence ID" value="NZ_JACOON010000004.1"/>
</dbReference>
<keyword evidence="2" id="KW-1185">Reference proteome</keyword>
<protein>
    <recommendedName>
        <fullName evidence="3">Lipoprotein</fullName>
    </recommendedName>
</protein>
<comment type="caution">
    <text evidence="1">The sequence shown here is derived from an EMBL/GenBank/DDBJ whole genome shotgun (WGS) entry which is preliminary data.</text>
</comment>
<proteinExistence type="predicted"/>
<organism evidence="1 2">
    <name type="scientific">Christensenella tenuis</name>
    <dbReference type="NCBI Taxonomy" id="2763033"/>
    <lineage>
        <taxon>Bacteria</taxon>
        <taxon>Bacillati</taxon>
        <taxon>Bacillota</taxon>
        <taxon>Clostridia</taxon>
        <taxon>Christensenellales</taxon>
        <taxon>Christensenellaceae</taxon>
        <taxon>Christensenella</taxon>
    </lineage>
</organism>
<dbReference type="Proteomes" id="UP000606889">
    <property type="component" value="Unassembled WGS sequence"/>
</dbReference>
<dbReference type="PROSITE" id="PS51257">
    <property type="entry name" value="PROKAR_LIPOPROTEIN"/>
    <property type="match status" value="1"/>
</dbReference>
<sequence>MNLVKKILAAVTAGVLCMALVGCGAISVIGIMHQKETEERFEKPGYPGFFDRKKEE</sequence>